<accession>A0A7E5X5L0</accession>
<name>A0A7E5X5L0_TRINI</name>
<dbReference type="KEGG" id="tnl:113508916"/>
<protein>
    <submittedName>
        <fullName evidence="3 4">Uncharacterized protein LOC113508916</fullName>
    </submittedName>
</protein>
<feature type="compositionally biased region" description="Basic and acidic residues" evidence="1">
    <location>
        <begin position="272"/>
        <end position="288"/>
    </location>
</feature>
<evidence type="ECO:0000256" key="1">
    <source>
        <dbReference type="SAM" id="MobiDB-lite"/>
    </source>
</evidence>
<feature type="compositionally biased region" description="Basic residues" evidence="1">
    <location>
        <begin position="1"/>
        <end position="11"/>
    </location>
</feature>
<dbReference type="OrthoDB" id="6932441at2759"/>
<dbReference type="RefSeq" id="XP_026747896.1">
    <property type="nucleotide sequence ID" value="XM_026892095.1"/>
</dbReference>
<feature type="region of interest" description="Disordered" evidence="1">
    <location>
        <begin position="1"/>
        <end position="63"/>
    </location>
</feature>
<dbReference type="Proteomes" id="UP000322000">
    <property type="component" value="Chromosome 3"/>
</dbReference>
<dbReference type="AlphaFoldDB" id="A0A7E5X5L0"/>
<feature type="region of interest" description="Disordered" evidence="1">
    <location>
        <begin position="265"/>
        <end position="289"/>
    </location>
</feature>
<dbReference type="RefSeq" id="XP_026747895.1">
    <property type="nucleotide sequence ID" value="XM_026892094.1"/>
</dbReference>
<organism evidence="2 4">
    <name type="scientific">Trichoplusia ni</name>
    <name type="common">Cabbage looper</name>
    <dbReference type="NCBI Taxonomy" id="7111"/>
    <lineage>
        <taxon>Eukaryota</taxon>
        <taxon>Metazoa</taxon>
        <taxon>Ecdysozoa</taxon>
        <taxon>Arthropoda</taxon>
        <taxon>Hexapoda</taxon>
        <taxon>Insecta</taxon>
        <taxon>Pterygota</taxon>
        <taxon>Neoptera</taxon>
        <taxon>Endopterygota</taxon>
        <taxon>Lepidoptera</taxon>
        <taxon>Glossata</taxon>
        <taxon>Ditrysia</taxon>
        <taxon>Noctuoidea</taxon>
        <taxon>Noctuidae</taxon>
        <taxon>Plusiinae</taxon>
        <taxon>Trichoplusia</taxon>
    </lineage>
</organism>
<reference evidence="3 4" key="1">
    <citation type="submission" date="2025-04" db="UniProtKB">
        <authorList>
            <consortium name="RefSeq"/>
        </authorList>
    </citation>
    <scope>IDENTIFICATION</scope>
</reference>
<evidence type="ECO:0000313" key="2">
    <source>
        <dbReference type="Proteomes" id="UP000322000"/>
    </source>
</evidence>
<evidence type="ECO:0000313" key="4">
    <source>
        <dbReference type="RefSeq" id="XP_026747896.1"/>
    </source>
</evidence>
<evidence type="ECO:0000313" key="3">
    <source>
        <dbReference type="RefSeq" id="XP_026747895.1"/>
    </source>
</evidence>
<sequence length="575" mass="65922">MSSRASRKAKCPRPLEPIITRTKSAQQRQQLTNKKQKTEKPEKPKLTKEIKSPKTKKNISKKVAPLKKCDKKIDEVVDQVEYYPNKLKRDLNNKKVVLKPKHNFKVIATANKRKLGVPKKGIKQLESDVKSCTPADLSMQDMVRMVEESRSLSDEDFMEILTCPSPVWWEDPPDQTYTEECLYSRSPEPIRKSPEIPVITISPEPPPKKKAKQTNKKKNKITKTSKSPTISKIIEQNKEQIVVRKDEKFVKKQLKLENILGNIKSKSQNQKTKNDETKNVETKRKLSESTEGDISDLSFNEEILKNIESMVIPIEKANEPETVEEIKEEIIDVSIPQTIEQDKKPEIKIEKTECSVNKKRKSSDEVINVDSYNPSISLNDDSNSSDDFSIEQDALNRLKNELKQENSKGSDNVGIPYKKIINDLTEYITVYKIIPEKAKAKLNAEIKAKCLDNKKLERVRGKLNEFFKQCKNKKRIKKIDAPIPARNLTDVKPTTDEKENGVKFELVEKKCDQCIEKTVNGETVSSCDKCELVPILHCVSCNFLAESKELYKKHVSSCKEIERISWTNNLVLNQT</sequence>
<feature type="compositionally biased region" description="Basic and acidic residues" evidence="1">
    <location>
        <begin position="36"/>
        <end position="52"/>
    </location>
</feature>
<feature type="region of interest" description="Disordered" evidence="1">
    <location>
        <begin position="197"/>
        <end position="229"/>
    </location>
</feature>
<proteinExistence type="predicted"/>
<dbReference type="GeneID" id="113508916"/>
<gene>
    <name evidence="3 4" type="primary">LOC113508916</name>
</gene>
<keyword evidence="2" id="KW-1185">Reference proteome</keyword>
<feature type="compositionally biased region" description="Basic residues" evidence="1">
    <location>
        <begin position="208"/>
        <end position="223"/>
    </location>
</feature>
<feature type="compositionally biased region" description="Polar residues" evidence="1">
    <location>
        <begin position="21"/>
        <end position="33"/>
    </location>
</feature>